<dbReference type="AlphaFoldDB" id="A0A1C3U458"/>
<name>A0A1C3U458_9BRAD</name>
<organism evidence="1 2">
    <name type="scientific">Bradyrhizobium yuanmingense</name>
    <dbReference type="NCBI Taxonomy" id="108015"/>
    <lineage>
        <taxon>Bacteria</taxon>
        <taxon>Pseudomonadati</taxon>
        <taxon>Pseudomonadota</taxon>
        <taxon>Alphaproteobacteria</taxon>
        <taxon>Hyphomicrobiales</taxon>
        <taxon>Nitrobacteraceae</taxon>
        <taxon>Bradyrhizobium</taxon>
    </lineage>
</organism>
<dbReference type="Proteomes" id="UP000183174">
    <property type="component" value="Unassembled WGS sequence"/>
</dbReference>
<evidence type="ECO:0008006" key="3">
    <source>
        <dbReference type="Google" id="ProtNLM"/>
    </source>
</evidence>
<dbReference type="RefSeq" id="WP_036026001.1">
    <property type="nucleotide sequence ID" value="NZ_FMAE01000001.1"/>
</dbReference>
<dbReference type="SUPFAM" id="SSF54637">
    <property type="entry name" value="Thioesterase/thiol ester dehydrase-isomerase"/>
    <property type="match status" value="1"/>
</dbReference>
<proteinExistence type="predicted"/>
<evidence type="ECO:0000313" key="2">
    <source>
        <dbReference type="Proteomes" id="UP000183174"/>
    </source>
</evidence>
<protein>
    <recommendedName>
        <fullName evidence="3">N-terminal of MaoC-like dehydratase domain-containing protein</fullName>
    </recommendedName>
</protein>
<gene>
    <name evidence="1" type="ORF">GA0061099_1001495</name>
</gene>
<reference evidence="1 2" key="1">
    <citation type="submission" date="2016-08" db="EMBL/GenBank/DDBJ databases">
        <authorList>
            <person name="Seilhamer J.J."/>
        </authorList>
    </citation>
    <scope>NUCLEOTIDE SEQUENCE [LARGE SCALE GENOMIC DNA]</scope>
    <source>
        <strain evidence="1 2">CCBAU 10071</strain>
    </source>
</reference>
<sequence length="317" mass="35153">MTANAFDTEITETAEALIGPWRQPRQMLQAQTYDAHASIHDDATAQKLGFKGGTIEGPTHFSQFAPLGERLWGQAWFEIGCLSAHYRSVCYEGEEVQAILAKPLPGTRQCQIQMVKRDGTEVLRGTASVGDLPVATALEARLGELKPLTDPVILRDVKVAQTSKRQSVRMAFDQNMGDLYPFSLRQKLAVITESSPYYSGADNPWGKPIIPMEMLSVLFQYRSKDDPLPAKGPAVGLFADQEIRLLKGPLLEGEEYEVEREVVALSGSRRTESAWVKTRVFDKAGAMVAAMLLNMATLKESYAPYEEEHRQLYGAGR</sequence>
<evidence type="ECO:0000313" key="1">
    <source>
        <dbReference type="EMBL" id="SCB10252.1"/>
    </source>
</evidence>
<dbReference type="EMBL" id="FMAE01000001">
    <property type="protein sequence ID" value="SCB10252.1"/>
    <property type="molecule type" value="Genomic_DNA"/>
</dbReference>
<accession>A0A1C3U458</accession>
<dbReference type="InterPro" id="IPR029069">
    <property type="entry name" value="HotDog_dom_sf"/>
</dbReference>